<reference evidence="5" key="1">
    <citation type="journal article" date="2019" name="Curr. Biol.">
        <title>Genome Sequence of Striga asiatica Provides Insight into the Evolution of Plant Parasitism.</title>
        <authorList>
            <person name="Yoshida S."/>
            <person name="Kim S."/>
            <person name="Wafula E.K."/>
            <person name="Tanskanen J."/>
            <person name="Kim Y.M."/>
            <person name="Honaas L."/>
            <person name="Yang Z."/>
            <person name="Spallek T."/>
            <person name="Conn C.E."/>
            <person name="Ichihashi Y."/>
            <person name="Cheong K."/>
            <person name="Cui S."/>
            <person name="Der J.P."/>
            <person name="Gundlach H."/>
            <person name="Jiao Y."/>
            <person name="Hori C."/>
            <person name="Ishida J.K."/>
            <person name="Kasahara H."/>
            <person name="Kiba T."/>
            <person name="Kim M.S."/>
            <person name="Koo N."/>
            <person name="Laohavisit A."/>
            <person name="Lee Y.H."/>
            <person name="Lumba S."/>
            <person name="McCourt P."/>
            <person name="Mortimer J.C."/>
            <person name="Mutuku J.M."/>
            <person name="Nomura T."/>
            <person name="Sasaki-Sekimoto Y."/>
            <person name="Seto Y."/>
            <person name="Wang Y."/>
            <person name="Wakatake T."/>
            <person name="Sakakibara H."/>
            <person name="Demura T."/>
            <person name="Yamaguchi S."/>
            <person name="Yoneyama K."/>
            <person name="Manabe R.I."/>
            <person name="Nelson D.C."/>
            <person name="Schulman A.H."/>
            <person name="Timko M.P."/>
            <person name="dePamphilis C.W."/>
            <person name="Choi D."/>
            <person name="Shirasu K."/>
        </authorList>
    </citation>
    <scope>NUCLEOTIDE SEQUENCE [LARGE SCALE GENOMIC DNA]</scope>
    <source>
        <strain evidence="5">cv. UVA1</strain>
    </source>
</reference>
<dbReference type="InterPro" id="IPR036163">
    <property type="entry name" value="HMA_dom_sf"/>
</dbReference>
<protein>
    <submittedName>
        <fullName evidence="4">Heavy metal transport/detoxification superfamily protein</fullName>
    </submittedName>
</protein>
<evidence type="ECO:0000256" key="2">
    <source>
        <dbReference type="ARBA" id="ARBA00022723"/>
    </source>
</evidence>
<dbReference type="Gene3D" id="3.30.70.100">
    <property type="match status" value="1"/>
</dbReference>
<dbReference type="EMBL" id="BKCP01000001">
    <property type="protein sequence ID" value="GER24496.1"/>
    <property type="molecule type" value="Genomic_DNA"/>
</dbReference>
<feature type="domain" description="HMA" evidence="3">
    <location>
        <begin position="1"/>
        <end position="64"/>
    </location>
</feature>
<organism evidence="4 5">
    <name type="scientific">Striga asiatica</name>
    <name type="common">Asiatic witchweed</name>
    <name type="synonym">Buchnera asiatica</name>
    <dbReference type="NCBI Taxonomy" id="4170"/>
    <lineage>
        <taxon>Eukaryota</taxon>
        <taxon>Viridiplantae</taxon>
        <taxon>Streptophyta</taxon>
        <taxon>Embryophyta</taxon>
        <taxon>Tracheophyta</taxon>
        <taxon>Spermatophyta</taxon>
        <taxon>Magnoliopsida</taxon>
        <taxon>eudicotyledons</taxon>
        <taxon>Gunneridae</taxon>
        <taxon>Pentapetalae</taxon>
        <taxon>asterids</taxon>
        <taxon>lamiids</taxon>
        <taxon>Lamiales</taxon>
        <taxon>Orobanchaceae</taxon>
        <taxon>Buchnereae</taxon>
        <taxon>Striga</taxon>
    </lineage>
</organism>
<gene>
    <name evidence="4" type="ORF">STAS_00023</name>
</gene>
<dbReference type="PANTHER" id="PTHR22814">
    <property type="entry name" value="COPPER TRANSPORT PROTEIN ATOX1-RELATED"/>
    <property type="match status" value="1"/>
</dbReference>
<dbReference type="GO" id="GO:0009626">
    <property type="term" value="P:plant-type hypersensitive response"/>
    <property type="evidence" value="ECO:0007669"/>
    <property type="project" value="UniProtKB-KW"/>
</dbReference>
<keyword evidence="5" id="KW-1185">Reference proteome</keyword>
<dbReference type="CDD" id="cd00371">
    <property type="entry name" value="HMA"/>
    <property type="match status" value="1"/>
</dbReference>
<name>A0A5A7NV35_STRAF</name>
<keyword evidence="2" id="KW-0479">Metal-binding</keyword>
<sequence>MTIVEMRVHMDCPGCETKIMKALSKLDGVDTIDIDMYMQKVTVTGLAHQDKVLKTVRKTGRQAELWPYPYNREYHDYCSQYNYYGSSANNYMNSNPHGFPAEPCSDGYYTAEPSSWYNYYKHGYNRHEHGYYQLQQAATYFSDDNANGCWIM</sequence>
<accession>A0A5A7NV35</accession>
<proteinExistence type="predicted"/>
<dbReference type="OrthoDB" id="689350at2759"/>
<dbReference type="SUPFAM" id="SSF55008">
    <property type="entry name" value="HMA, heavy metal-associated domain"/>
    <property type="match status" value="1"/>
</dbReference>
<evidence type="ECO:0000259" key="3">
    <source>
        <dbReference type="PROSITE" id="PS50846"/>
    </source>
</evidence>
<dbReference type="Pfam" id="PF00403">
    <property type="entry name" value="HMA"/>
    <property type="match status" value="1"/>
</dbReference>
<dbReference type="GO" id="GO:0016020">
    <property type="term" value="C:membrane"/>
    <property type="evidence" value="ECO:0007669"/>
    <property type="project" value="UniProtKB-SubCell"/>
</dbReference>
<evidence type="ECO:0000313" key="4">
    <source>
        <dbReference type="EMBL" id="GER24496.1"/>
    </source>
</evidence>
<dbReference type="InterPro" id="IPR006121">
    <property type="entry name" value="HMA_dom"/>
</dbReference>
<comment type="subcellular location">
    <subcellularLocation>
        <location evidence="1">Membrane</location>
        <topology evidence="1">Peripheral membrane protein</topology>
    </subcellularLocation>
</comment>
<dbReference type="GO" id="GO:0046872">
    <property type="term" value="F:metal ion binding"/>
    <property type="evidence" value="ECO:0007669"/>
    <property type="project" value="UniProtKB-KW"/>
</dbReference>
<comment type="caution">
    <text evidence="4">The sequence shown here is derived from an EMBL/GenBank/DDBJ whole genome shotgun (WGS) entry which is preliminary data.</text>
</comment>
<evidence type="ECO:0000313" key="5">
    <source>
        <dbReference type="Proteomes" id="UP000325081"/>
    </source>
</evidence>
<evidence type="ECO:0000256" key="1">
    <source>
        <dbReference type="ARBA" id="ARBA00004170"/>
    </source>
</evidence>
<dbReference type="Proteomes" id="UP000325081">
    <property type="component" value="Unassembled WGS sequence"/>
</dbReference>
<dbReference type="PANTHER" id="PTHR22814:SF351">
    <property type="entry name" value="HEAVY METAL-ASSOCIATED ISOPRENYLATED PLANT PROTEIN 28"/>
    <property type="match status" value="1"/>
</dbReference>
<dbReference type="AlphaFoldDB" id="A0A5A7NV35"/>
<dbReference type="PROSITE" id="PS50846">
    <property type="entry name" value="HMA_2"/>
    <property type="match status" value="1"/>
</dbReference>